<evidence type="ECO:0000313" key="4">
    <source>
        <dbReference type="EMBL" id="SQJ01038.1"/>
    </source>
</evidence>
<gene>
    <name evidence="4" type="ORF">NCTC12112_01066</name>
</gene>
<evidence type="ECO:0000313" key="5">
    <source>
        <dbReference type="Proteomes" id="UP000249008"/>
    </source>
</evidence>
<feature type="domain" description="DUF3298" evidence="2">
    <location>
        <begin position="160"/>
        <end position="226"/>
    </location>
</feature>
<dbReference type="Gene3D" id="3.90.640.20">
    <property type="entry name" value="Heat-shock cognate protein, ATPase"/>
    <property type="match status" value="1"/>
</dbReference>
<evidence type="ECO:0000259" key="3">
    <source>
        <dbReference type="Pfam" id="PF13739"/>
    </source>
</evidence>
<feature type="domain" description="Deacetylase PdaC" evidence="3">
    <location>
        <begin position="39"/>
        <end position="126"/>
    </location>
</feature>
<dbReference type="EMBL" id="LS483487">
    <property type="protein sequence ID" value="SQJ01038.1"/>
    <property type="molecule type" value="Genomic_DNA"/>
</dbReference>
<proteinExistence type="predicted"/>
<name>A0AAX2J8N1_9FUSO</name>
<reference evidence="4 5" key="1">
    <citation type="submission" date="2018-06" db="EMBL/GenBank/DDBJ databases">
        <authorList>
            <consortium name="Pathogen Informatics"/>
            <person name="Doyle S."/>
        </authorList>
    </citation>
    <scope>NUCLEOTIDE SEQUENCE [LARGE SCALE GENOMIC DNA]</scope>
    <source>
        <strain evidence="4 5">NCTC12112</strain>
    </source>
</reference>
<evidence type="ECO:0000256" key="1">
    <source>
        <dbReference type="SAM" id="SignalP"/>
    </source>
</evidence>
<dbReference type="PROSITE" id="PS51257">
    <property type="entry name" value="PROKAR_LIPOPROTEIN"/>
    <property type="match status" value="1"/>
</dbReference>
<dbReference type="Gene3D" id="3.30.565.40">
    <property type="entry name" value="Fervidobacterium nodosum Rt17-B1 like"/>
    <property type="match status" value="1"/>
</dbReference>
<dbReference type="KEGG" id="ful:C4N20_12505"/>
<evidence type="ECO:0000259" key="2">
    <source>
        <dbReference type="Pfam" id="PF11738"/>
    </source>
</evidence>
<organism evidence="4 5">
    <name type="scientific">Fusobacterium ulcerans</name>
    <dbReference type="NCBI Taxonomy" id="861"/>
    <lineage>
        <taxon>Bacteria</taxon>
        <taxon>Fusobacteriati</taxon>
        <taxon>Fusobacteriota</taxon>
        <taxon>Fusobacteriia</taxon>
        <taxon>Fusobacteriales</taxon>
        <taxon>Fusobacteriaceae</taxon>
        <taxon>Fusobacterium</taxon>
    </lineage>
</organism>
<feature type="signal peptide" evidence="1">
    <location>
        <begin position="1"/>
        <end position="27"/>
    </location>
</feature>
<keyword evidence="1" id="KW-0732">Signal</keyword>
<dbReference type="AlphaFoldDB" id="A0AAX2J8N1"/>
<dbReference type="RefSeq" id="WP_005976859.1">
    <property type="nucleotide sequence ID" value="NZ_CABKNW010000001.1"/>
</dbReference>
<dbReference type="Pfam" id="PF13739">
    <property type="entry name" value="PdaC"/>
    <property type="match status" value="1"/>
</dbReference>
<dbReference type="Proteomes" id="UP000249008">
    <property type="component" value="Chromosome 1"/>
</dbReference>
<protein>
    <submittedName>
        <fullName evidence="4">Protein of uncharacterized function (DUF3298)</fullName>
    </submittedName>
</protein>
<dbReference type="GeneID" id="78455638"/>
<dbReference type="InterPro" id="IPR021729">
    <property type="entry name" value="DUF3298"/>
</dbReference>
<feature type="chain" id="PRO_5043701936" evidence="1">
    <location>
        <begin position="28"/>
        <end position="239"/>
    </location>
</feature>
<dbReference type="Pfam" id="PF11738">
    <property type="entry name" value="DUF3298"/>
    <property type="match status" value="1"/>
</dbReference>
<dbReference type="InterPro" id="IPR037126">
    <property type="entry name" value="PdaC/RsiV-like_sf"/>
</dbReference>
<dbReference type="InterPro" id="IPR025303">
    <property type="entry name" value="PdaC"/>
</dbReference>
<sequence>MKKMKSFLGLLLLVFIFASCESGKNTAKDNSNIEKLEYKESMEKYNYDIVIPQIKGVENEDISYLNLSLQESARILIENIMGSADAGTKEAPVEAKMSYEIKENNFNILSIVVTTYTYQGGAHGITSIESYNINKKDYSLLNYDMIFDENAEDYFNMRMNDIITASRENNGSRKALNTDGKEVLFFDNAESNVKNTVMYFDGDNVVFLYPHYEIAPYSSGMPIFKFDKKDIKKYVKIKF</sequence>
<accession>A0AAX2J8N1</accession>